<dbReference type="OrthoDB" id="37622at2"/>
<dbReference type="RefSeq" id="WP_145259448.1">
    <property type="nucleotide sequence ID" value="NZ_CP036316.1"/>
</dbReference>
<dbReference type="Pfam" id="PF03091">
    <property type="entry name" value="CutA1"/>
    <property type="match status" value="1"/>
</dbReference>
<evidence type="ECO:0000256" key="1">
    <source>
        <dbReference type="ARBA" id="ARBA00010169"/>
    </source>
</evidence>
<evidence type="ECO:0000313" key="2">
    <source>
        <dbReference type="EMBL" id="QDT63266.1"/>
    </source>
</evidence>
<dbReference type="InterPro" id="IPR004323">
    <property type="entry name" value="Ion_tolerance_CutA"/>
</dbReference>
<organism evidence="2 3">
    <name type="scientific">Calycomorphotria hydatis</name>
    <dbReference type="NCBI Taxonomy" id="2528027"/>
    <lineage>
        <taxon>Bacteria</taxon>
        <taxon>Pseudomonadati</taxon>
        <taxon>Planctomycetota</taxon>
        <taxon>Planctomycetia</taxon>
        <taxon>Planctomycetales</taxon>
        <taxon>Planctomycetaceae</taxon>
        <taxon>Calycomorphotria</taxon>
    </lineage>
</organism>
<dbReference type="GO" id="GO:0010038">
    <property type="term" value="P:response to metal ion"/>
    <property type="evidence" value="ECO:0007669"/>
    <property type="project" value="InterPro"/>
</dbReference>
<sequence length="105" mass="11670">MPSTLLYITFSSREEALSVAHTLVKEHLIACGNIIDGVTSVYEWQGEVHEDSELVLLAKTDSNLVEQATARILELHSYDCPCVTAIPIEGGNPAFLQWVNDQTRR</sequence>
<dbReference type="KEGG" id="chya:V22_04850"/>
<comment type="similarity">
    <text evidence="1">Belongs to the CutA family.</text>
</comment>
<protein>
    <submittedName>
        <fullName evidence="2">Divalent-cation tolerance protein CutA</fullName>
    </submittedName>
</protein>
<accession>A0A517T4F6</accession>
<keyword evidence="3" id="KW-1185">Reference proteome</keyword>
<gene>
    <name evidence="2" type="primary">cutA</name>
    <name evidence="2" type="ORF">V22_04850</name>
</gene>
<dbReference type="PANTHER" id="PTHR23419">
    <property type="entry name" value="DIVALENT CATION TOLERANCE CUTA-RELATED"/>
    <property type="match status" value="1"/>
</dbReference>
<reference evidence="2 3" key="1">
    <citation type="submission" date="2019-02" db="EMBL/GenBank/DDBJ databases">
        <title>Deep-cultivation of Planctomycetes and their phenomic and genomic characterization uncovers novel biology.</title>
        <authorList>
            <person name="Wiegand S."/>
            <person name="Jogler M."/>
            <person name="Boedeker C."/>
            <person name="Pinto D."/>
            <person name="Vollmers J."/>
            <person name="Rivas-Marin E."/>
            <person name="Kohn T."/>
            <person name="Peeters S.H."/>
            <person name="Heuer A."/>
            <person name="Rast P."/>
            <person name="Oberbeckmann S."/>
            <person name="Bunk B."/>
            <person name="Jeske O."/>
            <person name="Meyerdierks A."/>
            <person name="Storesund J.E."/>
            <person name="Kallscheuer N."/>
            <person name="Luecker S."/>
            <person name="Lage O.M."/>
            <person name="Pohl T."/>
            <person name="Merkel B.J."/>
            <person name="Hornburger P."/>
            <person name="Mueller R.-W."/>
            <person name="Bruemmer F."/>
            <person name="Labrenz M."/>
            <person name="Spormann A.M."/>
            <person name="Op den Camp H."/>
            <person name="Overmann J."/>
            <person name="Amann R."/>
            <person name="Jetten M.S.M."/>
            <person name="Mascher T."/>
            <person name="Medema M.H."/>
            <person name="Devos D.P."/>
            <person name="Kaster A.-K."/>
            <person name="Ovreas L."/>
            <person name="Rohde M."/>
            <person name="Galperin M.Y."/>
            <person name="Jogler C."/>
        </authorList>
    </citation>
    <scope>NUCLEOTIDE SEQUENCE [LARGE SCALE GENOMIC DNA]</scope>
    <source>
        <strain evidence="2 3">V22</strain>
    </source>
</reference>
<dbReference type="InterPro" id="IPR015867">
    <property type="entry name" value="N-reg_PII/ATP_PRibTrfase_C"/>
</dbReference>
<name>A0A517T4F6_9PLAN</name>
<dbReference type="PANTHER" id="PTHR23419:SF8">
    <property type="entry name" value="FI09726P"/>
    <property type="match status" value="1"/>
</dbReference>
<dbReference type="SUPFAM" id="SSF54913">
    <property type="entry name" value="GlnB-like"/>
    <property type="match status" value="1"/>
</dbReference>
<dbReference type="EMBL" id="CP036316">
    <property type="protein sequence ID" value="QDT63266.1"/>
    <property type="molecule type" value="Genomic_DNA"/>
</dbReference>
<proteinExistence type="inferred from homology"/>
<evidence type="ECO:0000313" key="3">
    <source>
        <dbReference type="Proteomes" id="UP000319976"/>
    </source>
</evidence>
<dbReference type="Gene3D" id="3.30.70.120">
    <property type="match status" value="1"/>
</dbReference>
<dbReference type="AlphaFoldDB" id="A0A517T4F6"/>
<dbReference type="Proteomes" id="UP000319976">
    <property type="component" value="Chromosome"/>
</dbReference>
<dbReference type="InterPro" id="IPR011322">
    <property type="entry name" value="N-reg_PII-like_a/b"/>
</dbReference>
<dbReference type="GO" id="GO:0005507">
    <property type="term" value="F:copper ion binding"/>
    <property type="evidence" value="ECO:0007669"/>
    <property type="project" value="TreeGrafter"/>
</dbReference>